<dbReference type="AlphaFoldDB" id="A0A107FV30"/>
<dbReference type="OrthoDB" id="8613813at2"/>
<evidence type="ECO:0008006" key="3">
    <source>
        <dbReference type="Google" id="ProtNLM"/>
    </source>
</evidence>
<comment type="caution">
    <text evidence="1">The sequence shown here is derived from an EMBL/GenBank/DDBJ whole genome shotgun (WGS) entry which is preliminary data.</text>
</comment>
<protein>
    <recommendedName>
        <fullName evidence="3">Phage tail protein</fullName>
    </recommendedName>
</protein>
<dbReference type="EMBL" id="LPIX01000071">
    <property type="protein sequence ID" value="KWE00186.1"/>
    <property type="molecule type" value="Genomic_DNA"/>
</dbReference>
<dbReference type="Proteomes" id="UP000062998">
    <property type="component" value="Unassembled WGS sequence"/>
</dbReference>
<organism evidence="1 2">
    <name type="scientific">Burkholderia ubonensis</name>
    <dbReference type="NCBI Taxonomy" id="101571"/>
    <lineage>
        <taxon>Bacteria</taxon>
        <taxon>Pseudomonadati</taxon>
        <taxon>Pseudomonadota</taxon>
        <taxon>Betaproteobacteria</taxon>
        <taxon>Burkholderiales</taxon>
        <taxon>Burkholderiaceae</taxon>
        <taxon>Burkholderia</taxon>
        <taxon>Burkholderia cepacia complex</taxon>
    </lineage>
</organism>
<name>A0A107FV30_9BURK</name>
<dbReference type="InterPro" id="IPR037053">
    <property type="entry name" value="Phage_tail_collar_dom_sf"/>
</dbReference>
<proteinExistence type="predicted"/>
<evidence type="ECO:0000313" key="1">
    <source>
        <dbReference type="EMBL" id="KWE00186.1"/>
    </source>
</evidence>
<evidence type="ECO:0000313" key="2">
    <source>
        <dbReference type="Proteomes" id="UP000062998"/>
    </source>
</evidence>
<dbReference type="RefSeq" id="WP_060325827.1">
    <property type="nucleotide sequence ID" value="NZ_LPIU01000029.1"/>
</dbReference>
<reference evidence="1 2" key="1">
    <citation type="submission" date="2015-11" db="EMBL/GenBank/DDBJ databases">
        <title>Expanding the genomic diversity of Burkholderia species for the development of highly accurate diagnostics.</title>
        <authorList>
            <person name="Sahl J."/>
            <person name="Keim P."/>
            <person name="Wagner D."/>
        </authorList>
    </citation>
    <scope>NUCLEOTIDE SEQUENCE [LARGE SCALE GENOMIC DNA]</scope>
    <source>
        <strain evidence="1 2">MSMB2167WGS</strain>
    </source>
</reference>
<dbReference type="Gene3D" id="3.90.1340.10">
    <property type="entry name" value="Phage tail collar domain"/>
    <property type="match status" value="1"/>
</dbReference>
<gene>
    <name evidence="1" type="ORF">WL73_19510</name>
</gene>
<sequence length="688" mass="71816">MAGTLIQITDAGRAALVAAGNTGTVARRVVEIGIGTAAFPFDKGMTALPNERKRVTTLGGENVAPDTVHVVIQDDSDDQYSLYAFGLYLDNGVLFGVYVQRTPILEKSPSAMLLLASDIVFASIDAAQLQFGPATFLNPPATTEQKGVVELATQAEVDAGTDDTRAVTPKTASMRYAALDGATFTGPVNVASGGVRIVGDMEVTGDGRARALYLDGGAGSFSTLHFLSGGKNRFSILNDDDAEDGTGAGSNLRINGFADDGKTQGTAVIVDRGTLAVTLPKRLIVGSTTDDGASALQVAGRIAVSCATGEGQVALGKNDGYFYGNEQGVGFWSSTQGHFQYVFTDRTFRINDKTVWHEGNLDPLDKTKGGTVAGDLAFAPGKRVVLAEGSRSDPSLTFANDDGTGLYHTGDGSFDVASKGQTVLRFTPSLAAFDQAVTGPTPPAGDRSTRLATTEWVLAAISTTAIGQIVFEPRTTVRAGFVKANGAVVNRADYPALWAYAQASGALVSDDEWQKGRFACFSTGDGATTFRLPEMRGEFIRCWDDARGTDKDRLIGSWQDSTNRWHGHGASASEVGDHVHSAWTDAQGQHNHGVQDPGHAHGYVTGNVAGGNSGPGAAQAGWGMNGNTRWSGTEGSGTGIWLNDAGAHGHNVGIGGAGRHSHAITVNGDGANEARPRNVALLAMIRAF</sequence>
<accession>A0A107FV30</accession>
<dbReference type="SUPFAM" id="SSF88874">
    <property type="entry name" value="Receptor-binding domain of short tail fibre protein gp12"/>
    <property type="match status" value="1"/>
</dbReference>